<evidence type="ECO:0000313" key="1">
    <source>
        <dbReference type="EMBL" id="EHR32566.1"/>
    </source>
</evidence>
<accession>H3NQ86</accession>
<dbReference type="SUPFAM" id="SSF64288">
    <property type="entry name" value="Chorismate lyase-like"/>
    <property type="match status" value="1"/>
</dbReference>
<dbReference type="Proteomes" id="UP000004191">
    <property type="component" value="Unassembled WGS sequence"/>
</dbReference>
<evidence type="ECO:0008006" key="3">
    <source>
        <dbReference type="Google" id="ProtNLM"/>
    </source>
</evidence>
<evidence type="ECO:0000313" key="2">
    <source>
        <dbReference type="Proteomes" id="UP000004191"/>
    </source>
</evidence>
<gene>
    <name evidence="1" type="ORF">HMPREF9709_01497</name>
</gene>
<dbReference type="RefSeq" id="WP_005399012.1">
    <property type="nucleotide sequence ID" value="NZ_JH601088.1"/>
</dbReference>
<dbReference type="OrthoDB" id="9930950at2"/>
<name>H3NQ86_9FIRM</name>
<dbReference type="EMBL" id="AGEI01000028">
    <property type="protein sequence ID" value="EHR32566.1"/>
    <property type="molecule type" value="Genomic_DNA"/>
</dbReference>
<dbReference type="HOGENOM" id="CLU_1576328_0_0_9"/>
<sequence length="169" mass="20102">MNKKYIRNIDDEKFWINFYKTNTVKLKNLEVSSQKGSKFTDRLFNCKNNQEIILLKYDILDRENKTISHNVFRLLKRNLNENIPNTNSLIKLLKFEDNFLNPVNLVERTLLCVYASDSECSSLNVNFGDQILLIKTKYYQNSEIILYKEEFTNLETFIFEDNYNEGISL</sequence>
<keyword evidence="2" id="KW-1185">Reference proteome</keyword>
<dbReference type="eggNOG" id="ENOG502ZWRM">
    <property type="taxonomic scope" value="Bacteria"/>
</dbReference>
<proteinExistence type="predicted"/>
<organism evidence="1 2">
    <name type="scientific">Helcococcus kunzii ATCC 51366</name>
    <dbReference type="NCBI Taxonomy" id="883114"/>
    <lineage>
        <taxon>Bacteria</taxon>
        <taxon>Bacillati</taxon>
        <taxon>Bacillota</taxon>
        <taxon>Tissierellia</taxon>
        <taxon>Tissierellales</taxon>
        <taxon>Peptoniphilaceae</taxon>
        <taxon>Helcococcus</taxon>
    </lineage>
</organism>
<dbReference type="InterPro" id="IPR028978">
    <property type="entry name" value="Chorismate_lyase_/UTRA_dom_sf"/>
</dbReference>
<dbReference type="STRING" id="883114.HMPREF9709_01497"/>
<reference evidence="1 2" key="1">
    <citation type="submission" date="2012-01" db="EMBL/GenBank/DDBJ databases">
        <title>The Genome Sequence of Helcococcus kunzii ATCC 51366.</title>
        <authorList>
            <consortium name="The Broad Institute Genome Sequencing Platform"/>
            <person name="Earl A."/>
            <person name="Ward D."/>
            <person name="Feldgarden M."/>
            <person name="Gevers D."/>
            <person name="Huys G."/>
            <person name="Young S.K."/>
            <person name="Zeng Q."/>
            <person name="Gargeya S."/>
            <person name="Fitzgerald M."/>
            <person name="Haas B."/>
            <person name="Abouelleil A."/>
            <person name="Alvarado L."/>
            <person name="Arachchi H.M."/>
            <person name="Berlin A."/>
            <person name="Chapman S.B."/>
            <person name="Gearin G."/>
            <person name="Goldberg J."/>
            <person name="Griggs A."/>
            <person name="Gujja S."/>
            <person name="Hansen M."/>
            <person name="Heiman D."/>
            <person name="Howarth C."/>
            <person name="Larimer J."/>
            <person name="Lui A."/>
            <person name="MacDonald P.J.P."/>
            <person name="McCowen C."/>
            <person name="Montmayeur A."/>
            <person name="Murphy C."/>
            <person name="Neiman D."/>
            <person name="Pearson M."/>
            <person name="Priest M."/>
            <person name="Roberts A."/>
            <person name="Saif S."/>
            <person name="Shea T."/>
            <person name="Sisk P."/>
            <person name="Stolte C."/>
            <person name="Sykes S."/>
            <person name="Wortman J."/>
            <person name="Nusbaum C."/>
            <person name="Birren B."/>
        </authorList>
    </citation>
    <scope>NUCLEOTIDE SEQUENCE [LARGE SCALE GENOMIC DNA]</scope>
    <source>
        <strain evidence="1 2">ATCC 51366</strain>
    </source>
</reference>
<protein>
    <recommendedName>
        <fullName evidence="3">UbiC transcription regulator-associated domain-containing protein</fullName>
    </recommendedName>
</protein>
<dbReference type="AlphaFoldDB" id="H3NQ86"/>
<dbReference type="GeneID" id="96999447"/>
<comment type="caution">
    <text evidence="1">The sequence shown here is derived from an EMBL/GenBank/DDBJ whole genome shotgun (WGS) entry which is preliminary data.</text>
</comment>